<accession>A0A0E9W131</accession>
<name>A0A0E9W131_ANGAN</name>
<dbReference type="AlphaFoldDB" id="A0A0E9W131"/>
<organism evidence="1">
    <name type="scientific">Anguilla anguilla</name>
    <name type="common">European freshwater eel</name>
    <name type="synonym">Muraena anguilla</name>
    <dbReference type="NCBI Taxonomy" id="7936"/>
    <lineage>
        <taxon>Eukaryota</taxon>
        <taxon>Metazoa</taxon>
        <taxon>Chordata</taxon>
        <taxon>Craniata</taxon>
        <taxon>Vertebrata</taxon>
        <taxon>Euteleostomi</taxon>
        <taxon>Actinopterygii</taxon>
        <taxon>Neopterygii</taxon>
        <taxon>Teleostei</taxon>
        <taxon>Anguilliformes</taxon>
        <taxon>Anguillidae</taxon>
        <taxon>Anguilla</taxon>
    </lineage>
</organism>
<proteinExistence type="predicted"/>
<sequence length="20" mass="2182">MFLLDSLLASQLLYGLNGGR</sequence>
<evidence type="ECO:0000313" key="1">
    <source>
        <dbReference type="EMBL" id="JAH84031.1"/>
    </source>
</evidence>
<reference evidence="1" key="1">
    <citation type="submission" date="2014-11" db="EMBL/GenBank/DDBJ databases">
        <authorList>
            <person name="Amaro Gonzalez C."/>
        </authorList>
    </citation>
    <scope>NUCLEOTIDE SEQUENCE</scope>
</reference>
<reference evidence="1" key="2">
    <citation type="journal article" date="2015" name="Fish Shellfish Immunol.">
        <title>Early steps in the European eel (Anguilla anguilla)-Vibrio vulnificus interaction in the gills: Role of the RtxA13 toxin.</title>
        <authorList>
            <person name="Callol A."/>
            <person name="Pajuelo D."/>
            <person name="Ebbesson L."/>
            <person name="Teles M."/>
            <person name="MacKenzie S."/>
            <person name="Amaro C."/>
        </authorList>
    </citation>
    <scope>NUCLEOTIDE SEQUENCE</scope>
</reference>
<dbReference type="EMBL" id="GBXM01024546">
    <property type="protein sequence ID" value="JAH84031.1"/>
    <property type="molecule type" value="Transcribed_RNA"/>
</dbReference>
<protein>
    <submittedName>
        <fullName evidence="1">Uncharacterized protein</fullName>
    </submittedName>
</protein>